<keyword evidence="3" id="KW-1185">Reference proteome</keyword>
<dbReference type="Proteomes" id="UP000549113">
    <property type="component" value="Unassembled WGS sequence"/>
</dbReference>
<comment type="caution">
    <text evidence="2">The sequence shown here is derived from an EMBL/GenBank/DDBJ whole genome shotgun (WGS) entry which is preliminary data.</text>
</comment>
<gene>
    <name evidence="2" type="ORF">BKA10_000465</name>
</gene>
<proteinExistence type="predicted"/>
<sequence length="51" mass="5617">MTVPPRTEEAPMDYGWMTHLIFWIIGAMAVVGGIGAIGAMWSMGRSGYRKD</sequence>
<protein>
    <submittedName>
        <fullName evidence="2">Membrane protein YqiK</fullName>
    </submittedName>
</protein>
<dbReference type="RefSeq" id="WP_183501265.1">
    <property type="nucleotide sequence ID" value="NZ_BAABCO010000003.1"/>
</dbReference>
<keyword evidence="1" id="KW-0472">Membrane</keyword>
<accession>A0AA40SLY8</accession>
<evidence type="ECO:0000313" key="3">
    <source>
        <dbReference type="Proteomes" id="UP000549113"/>
    </source>
</evidence>
<reference evidence="2 3" key="1">
    <citation type="submission" date="2020-08" db="EMBL/GenBank/DDBJ databases">
        <title>Sequencing the genomes of 1000 actinobacteria strains.</title>
        <authorList>
            <person name="Klenk H.-P."/>
        </authorList>
    </citation>
    <scope>NUCLEOTIDE SEQUENCE [LARGE SCALE GENOMIC DNA]</scope>
    <source>
        <strain evidence="2 3">DSM 19600</strain>
    </source>
</reference>
<dbReference type="AlphaFoldDB" id="A0AA40SLY8"/>
<feature type="transmembrane region" description="Helical" evidence="1">
    <location>
        <begin position="20"/>
        <end position="41"/>
    </location>
</feature>
<name>A0AA40SLY8_9MICO</name>
<keyword evidence="1" id="KW-0812">Transmembrane</keyword>
<keyword evidence="1" id="KW-1133">Transmembrane helix</keyword>
<evidence type="ECO:0000256" key="1">
    <source>
        <dbReference type="SAM" id="Phobius"/>
    </source>
</evidence>
<evidence type="ECO:0000313" key="2">
    <source>
        <dbReference type="EMBL" id="MBB4138671.1"/>
    </source>
</evidence>
<dbReference type="EMBL" id="JACIFH010000001">
    <property type="protein sequence ID" value="MBB4138671.1"/>
    <property type="molecule type" value="Genomic_DNA"/>
</dbReference>
<organism evidence="2 3">
    <name type="scientific">Microbacterium invictum</name>
    <dbReference type="NCBI Taxonomy" id="515415"/>
    <lineage>
        <taxon>Bacteria</taxon>
        <taxon>Bacillati</taxon>
        <taxon>Actinomycetota</taxon>
        <taxon>Actinomycetes</taxon>
        <taxon>Micrococcales</taxon>
        <taxon>Microbacteriaceae</taxon>
        <taxon>Microbacterium</taxon>
    </lineage>
</organism>